<dbReference type="Gene3D" id="2.40.420.20">
    <property type="match status" value="1"/>
</dbReference>
<dbReference type="GO" id="GO:0030313">
    <property type="term" value="C:cell envelope"/>
    <property type="evidence" value="ECO:0007669"/>
    <property type="project" value="TreeGrafter"/>
</dbReference>
<dbReference type="GO" id="GO:0060003">
    <property type="term" value="P:copper ion export"/>
    <property type="evidence" value="ECO:0007669"/>
    <property type="project" value="TreeGrafter"/>
</dbReference>
<organism evidence="3">
    <name type="scientific">mine drainage metagenome</name>
    <dbReference type="NCBI Taxonomy" id="410659"/>
    <lineage>
        <taxon>unclassified sequences</taxon>
        <taxon>metagenomes</taxon>
        <taxon>ecological metagenomes</taxon>
    </lineage>
</organism>
<feature type="domain" description="CzcB-like C-terminal circularly permuted SH3-like" evidence="2">
    <location>
        <begin position="28"/>
        <end position="82"/>
    </location>
</feature>
<reference evidence="3" key="1">
    <citation type="submission" date="2009-10" db="EMBL/GenBank/DDBJ databases">
        <title>Diversity of trophic interactions inside an arsenic-rich microbial ecosystem.</title>
        <authorList>
            <person name="Bertin P.N."/>
            <person name="Heinrich-Salmeron A."/>
            <person name="Pelletier E."/>
            <person name="Goulhen-Chollet F."/>
            <person name="Arsene-Ploetze F."/>
            <person name="Gallien S."/>
            <person name="Calteau A."/>
            <person name="Vallenet D."/>
            <person name="Casiot C."/>
            <person name="Chane-Woon-Ming B."/>
            <person name="Giloteaux L."/>
            <person name="Barakat M."/>
            <person name="Bonnefoy V."/>
            <person name="Bruneel O."/>
            <person name="Chandler M."/>
            <person name="Cleiss J."/>
            <person name="Duran R."/>
            <person name="Elbaz-Poulichet F."/>
            <person name="Fonknechten N."/>
            <person name="Lauga B."/>
            <person name="Mornico D."/>
            <person name="Ortet P."/>
            <person name="Schaeffer C."/>
            <person name="Siguier P."/>
            <person name="Alexander Thil Smith A."/>
            <person name="Van Dorsselaer A."/>
            <person name="Weissenbach J."/>
            <person name="Medigue C."/>
            <person name="Le Paslier D."/>
        </authorList>
    </citation>
    <scope>NUCLEOTIDE SEQUENCE</scope>
</reference>
<dbReference type="PANTHER" id="PTHR30097:SF4">
    <property type="entry name" value="SLR6042 PROTEIN"/>
    <property type="match status" value="1"/>
</dbReference>
<evidence type="ECO:0000313" key="3">
    <source>
        <dbReference type="EMBL" id="CBI09025.1"/>
    </source>
</evidence>
<dbReference type="InterPro" id="IPR051909">
    <property type="entry name" value="MFP_Cation_Efflux"/>
</dbReference>
<evidence type="ECO:0000259" key="2">
    <source>
        <dbReference type="Pfam" id="PF25975"/>
    </source>
</evidence>
<gene>
    <name evidence="3" type="ORF">CARN6_2567</name>
</gene>
<name>E6QP54_9ZZZZ</name>
<accession>E6QP54</accession>
<sequence length="93" mass="10149">MVRNPGFLRLGMFVTATFASRRPHTYAVVPSTAVLHLHDRDWVFVPSGPAQFKRTEVRGGDMLTGGRQELLSGLEPGQKVVVDALSLESAVSQ</sequence>
<dbReference type="AlphaFoldDB" id="E6QP54"/>
<dbReference type="EMBL" id="CABQ01000310">
    <property type="protein sequence ID" value="CBI09025.1"/>
    <property type="molecule type" value="Genomic_DNA"/>
</dbReference>
<keyword evidence="1" id="KW-0813">Transport</keyword>
<proteinExistence type="predicted"/>
<dbReference type="InterPro" id="IPR058649">
    <property type="entry name" value="CzcB_C"/>
</dbReference>
<evidence type="ECO:0000256" key="1">
    <source>
        <dbReference type="ARBA" id="ARBA00022448"/>
    </source>
</evidence>
<dbReference type="GO" id="GO:0015679">
    <property type="term" value="P:plasma membrane copper ion transport"/>
    <property type="evidence" value="ECO:0007669"/>
    <property type="project" value="TreeGrafter"/>
</dbReference>
<protein>
    <submittedName>
        <fullName evidence="3">Efflux transporter, RND family, MFP subunit</fullName>
    </submittedName>
</protein>
<dbReference type="Pfam" id="PF25975">
    <property type="entry name" value="CzcB_C"/>
    <property type="match status" value="1"/>
</dbReference>
<comment type="caution">
    <text evidence="3">The sequence shown here is derived from an EMBL/GenBank/DDBJ whole genome shotgun (WGS) entry which is preliminary data.</text>
</comment>
<dbReference type="PANTHER" id="PTHR30097">
    <property type="entry name" value="CATION EFFLUX SYSTEM PROTEIN CUSB"/>
    <property type="match status" value="1"/>
</dbReference>